<name>A0ABN7WCG3_GIGMA</name>
<proteinExistence type="predicted"/>
<dbReference type="Proteomes" id="UP000789901">
    <property type="component" value="Unassembled WGS sequence"/>
</dbReference>
<accession>A0ABN7WCG3</accession>
<reference evidence="1 2" key="1">
    <citation type="submission" date="2021-06" db="EMBL/GenBank/DDBJ databases">
        <authorList>
            <person name="Kallberg Y."/>
            <person name="Tangrot J."/>
            <person name="Rosling A."/>
        </authorList>
    </citation>
    <scope>NUCLEOTIDE SEQUENCE [LARGE SCALE GENOMIC DNA]</scope>
    <source>
        <strain evidence="1 2">120-4 pot B 10/14</strain>
    </source>
</reference>
<organism evidence="1 2">
    <name type="scientific">Gigaspora margarita</name>
    <dbReference type="NCBI Taxonomy" id="4874"/>
    <lineage>
        <taxon>Eukaryota</taxon>
        <taxon>Fungi</taxon>
        <taxon>Fungi incertae sedis</taxon>
        <taxon>Mucoromycota</taxon>
        <taxon>Glomeromycotina</taxon>
        <taxon>Glomeromycetes</taxon>
        <taxon>Diversisporales</taxon>
        <taxon>Gigasporaceae</taxon>
        <taxon>Gigaspora</taxon>
    </lineage>
</organism>
<dbReference type="EMBL" id="CAJVQB010036797">
    <property type="protein sequence ID" value="CAG8824456.1"/>
    <property type="molecule type" value="Genomic_DNA"/>
</dbReference>
<sequence>ASSKRASNTVIPALPLALNTKSGNIGILLLVLNMTSSVSVESKQTIFSHAPSLISILTLSTMASQQTESIMDPGQAWPPIPK</sequence>
<comment type="caution">
    <text evidence="1">The sequence shown here is derived from an EMBL/GenBank/DDBJ whole genome shotgun (WGS) entry which is preliminary data.</text>
</comment>
<keyword evidence="2" id="KW-1185">Reference proteome</keyword>
<gene>
    <name evidence="1" type="ORF">GMARGA_LOCUS28580</name>
</gene>
<evidence type="ECO:0000313" key="2">
    <source>
        <dbReference type="Proteomes" id="UP000789901"/>
    </source>
</evidence>
<evidence type="ECO:0000313" key="1">
    <source>
        <dbReference type="EMBL" id="CAG8824456.1"/>
    </source>
</evidence>
<feature type="non-terminal residue" evidence="1">
    <location>
        <position position="1"/>
    </location>
</feature>
<protein>
    <submittedName>
        <fullName evidence="1">19068_t:CDS:1</fullName>
    </submittedName>
</protein>